<dbReference type="VEuPathDB" id="CryptoDB:Vbra_5193"/>
<dbReference type="SUPFAM" id="SSF53474">
    <property type="entry name" value="alpha/beta-Hydrolases"/>
    <property type="match status" value="1"/>
</dbReference>
<dbReference type="PANTHER" id="PTHR14586:SF1">
    <property type="entry name" value="THIAMINE-TRIPHOSPHATASE"/>
    <property type="match status" value="1"/>
</dbReference>
<sequence length="559" mass="61349">MSMASSSPFRYVYLHGWLSGPQSFKGTFLKDKLSPLGIDLQLIDLNRGKPPGQMTYDGALIAVDEVWEREAGAHGEGEVKLRLIGSSLGGYFAARYAELHPNRVDRMVLLCPAFDFHNQFRKLTGENTVFGPPDMDGWQSAGSRPFPMPDGSLVDVPFSFVDGARGHHAFPLYLCPTTIIHGLDDEIIPVDTTKQFWETHEDQGEVTSLLLVPDQHALTAPNTLSLTLKTITDFFRLSHTNKQQQQQQQQDQAPPPAAAAAAVAAAMIEVERKFPMLDESDLERAIEREGGQLVGEQAFVDTYFDWEGYPLTLHNCWLRRRAGLWELKTPRGVTKEGGDQYSGHEGEGRLAIFEEELDEDKIVQYLKTHFADHMTSDDLKTAVAEETPGGGTRAGLQAFCHYGTNRRKYVAGDPAITIDVDSASFGYGCVELERMCVSDEETAAATRDIDSMAKRLNLASSIAQTGEHAPAPQSAPQPSADGRKLSLGLPSSGPLSLGIPLRGEPESPPPRGVGGGLPLGSQGGPHRAAMSVQRGKLEEWIRRYSPQHFDLLKDAKIFQ</sequence>
<dbReference type="SUPFAM" id="SSF55154">
    <property type="entry name" value="CYTH-like phosphatases"/>
    <property type="match status" value="1"/>
</dbReference>
<dbReference type="EMBL" id="CDMY01000266">
    <property type="protein sequence ID" value="CEL98256.1"/>
    <property type="molecule type" value="Genomic_DNA"/>
</dbReference>
<feature type="region of interest" description="Disordered" evidence="1">
    <location>
        <begin position="464"/>
        <end position="530"/>
    </location>
</feature>
<feature type="domain" description="CYTH" evidence="2">
    <location>
        <begin position="267"/>
        <end position="458"/>
    </location>
</feature>
<evidence type="ECO:0000256" key="1">
    <source>
        <dbReference type="SAM" id="MobiDB-lite"/>
    </source>
</evidence>
<dbReference type="PANTHER" id="PTHR14586">
    <property type="entry name" value="THIAMINE-TRIPHOSPHATASE"/>
    <property type="match status" value="1"/>
</dbReference>
<dbReference type="OrthoDB" id="408373at2759"/>
<dbReference type="Gene3D" id="3.40.50.1820">
    <property type="entry name" value="alpha/beta hydrolase"/>
    <property type="match status" value="1"/>
</dbReference>
<evidence type="ECO:0000259" key="2">
    <source>
        <dbReference type="Pfam" id="PF01928"/>
    </source>
</evidence>
<dbReference type="GO" id="GO:0042357">
    <property type="term" value="P:thiamine diphosphate metabolic process"/>
    <property type="evidence" value="ECO:0007669"/>
    <property type="project" value="TreeGrafter"/>
</dbReference>
<feature type="compositionally biased region" description="Gly residues" evidence="1">
    <location>
        <begin position="512"/>
        <end position="523"/>
    </location>
</feature>
<dbReference type="InterPro" id="IPR008886">
    <property type="entry name" value="UPF0227/Esterase_YqiA"/>
</dbReference>
<dbReference type="Proteomes" id="UP000041254">
    <property type="component" value="Unassembled WGS sequence"/>
</dbReference>
<dbReference type="GO" id="GO:0050333">
    <property type="term" value="F:thiamine triphosphate phosphatase activity"/>
    <property type="evidence" value="ECO:0007669"/>
    <property type="project" value="InterPro"/>
</dbReference>
<organism evidence="3 4">
    <name type="scientific">Vitrella brassicaformis (strain CCMP3155)</name>
    <dbReference type="NCBI Taxonomy" id="1169540"/>
    <lineage>
        <taxon>Eukaryota</taxon>
        <taxon>Sar</taxon>
        <taxon>Alveolata</taxon>
        <taxon>Colpodellida</taxon>
        <taxon>Vitrellaceae</taxon>
        <taxon>Vitrella</taxon>
    </lineage>
</organism>
<dbReference type="Pfam" id="PF01928">
    <property type="entry name" value="CYTH"/>
    <property type="match status" value="1"/>
</dbReference>
<dbReference type="InterPro" id="IPR039582">
    <property type="entry name" value="THTPA"/>
</dbReference>
<gene>
    <name evidence="3" type="ORF">Vbra_5193</name>
</gene>
<proteinExistence type="predicted"/>
<dbReference type="AlphaFoldDB" id="A0A0G4EN47"/>
<feature type="compositionally biased region" description="Low complexity" evidence="1">
    <location>
        <begin position="469"/>
        <end position="501"/>
    </location>
</feature>
<dbReference type="InterPro" id="IPR029058">
    <property type="entry name" value="AB_hydrolase_fold"/>
</dbReference>
<evidence type="ECO:0000313" key="3">
    <source>
        <dbReference type="EMBL" id="CEL98256.1"/>
    </source>
</evidence>
<dbReference type="Pfam" id="PF05728">
    <property type="entry name" value="UPF0227"/>
    <property type="match status" value="1"/>
</dbReference>
<dbReference type="InterPro" id="IPR023577">
    <property type="entry name" value="CYTH_domain"/>
</dbReference>
<reference evidence="3 4" key="1">
    <citation type="submission" date="2014-11" db="EMBL/GenBank/DDBJ databases">
        <authorList>
            <person name="Zhu J."/>
            <person name="Qi W."/>
            <person name="Song R."/>
        </authorList>
    </citation>
    <scope>NUCLEOTIDE SEQUENCE [LARGE SCALE GENOMIC DNA]</scope>
</reference>
<evidence type="ECO:0000313" key="4">
    <source>
        <dbReference type="Proteomes" id="UP000041254"/>
    </source>
</evidence>
<dbReference type="InterPro" id="IPR033469">
    <property type="entry name" value="CYTH-like_dom_sf"/>
</dbReference>
<dbReference type="OMA" id="FWETHED"/>
<accession>A0A0G4EN47</accession>
<protein>
    <recommendedName>
        <fullName evidence="2">CYTH domain-containing protein</fullName>
    </recommendedName>
</protein>
<dbReference type="Gene3D" id="2.40.320.10">
    <property type="entry name" value="Hypothetical Protein Pfu-838710-001"/>
    <property type="match status" value="1"/>
</dbReference>
<name>A0A0G4EN47_VITBC</name>
<dbReference type="InParanoid" id="A0A0G4EN47"/>
<dbReference type="GO" id="GO:0000287">
    <property type="term" value="F:magnesium ion binding"/>
    <property type="evidence" value="ECO:0007669"/>
    <property type="project" value="TreeGrafter"/>
</dbReference>
<keyword evidence="4" id="KW-1185">Reference proteome</keyword>